<dbReference type="OrthoDB" id="195672at2759"/>
<keyword evidence="4" id="KW-1185">Reference proteome</keyword>
<dbReference type="Gene3D" id="3.40.50.720">
    <property type="entry name" value="NAD(P)-binding Rossmann-like Domain"/>
    <property type="match status" value="1"/>
</dbReference>
<name>A0A1V9YU93_9STRA</name>
<accession>A0A1V9YU93</accession>
<dbReference type="PANTHER" id="PTHR11645">
    <property type="entry name" value="PYRROLINE-5-CARBOXYLATE REDUCTASE"/>
    <property type="match status" value="1"/>
</dbReference>
<protein>
    <recommendedName>
        <fullName evidence="2">Pyrroline-5-carboxylate reductase catalytic N-terminal domain-containing protein</fullName>
    </recommendedName>
</protein>
<dbReference type="GO" id="GO:0055129">
    <property type="term" value="P:L-proline biosynthetic process"/>
    <property type="evidence" value="ECO:0007669"/>
    <property type="project" value="TreeGrafter"/>
</dbReference>
<evidence type="ECO:0000313" key="3">
    <source>
        <dbReference type="EMBL" id="OQR89349.1"/>
    </source>
</evidence>
<evidence type="ECO:0000256" key="1">
    <source>
        <dbReference type="ARBA" id="ARBA00005525"/>
    </source>
</evidence>
<reference evidence="3 4" key="1">
    <citation type="journal article" date="2014" name="Genome Biol. Evol.">
        <title>The secreted proteins of Achlya hypogyna and Thraustotheca clavata identify the ancestral oomycete secretome and reveal gene acquisitions by horizontal gene transfer.</title>
        <authorList>
            <person name="Misner I."/>
            <person name="Blouin N."/>
            <person name="Leonard G."/>
            <person name="Richards T.A."/>
            <person name="Lane C.E."/>
        </authorList>
    </citation>
    <scope>NUCLEOTIDE SEQUENCE [LARGE SCALE GENOMIC DNA]</scope>
    <source>
        <strain evidence="3 4">ATCC 34112</strain>
    </source>
</reference>
<evidence type="ECO:0000313" key="4">
    <source>
        <dbReference type="Proteomes" id="UP000243217"/>
    </source>
</evidence>
<evidence type="ECO:0000259" key="2">
    <source>
        <dbReference type="Pfam" id="PF03807"/>
    </source>
</evidence>
<comment type="caution">
    <text evidence="3">The sequence shown here is derived from an EMBL/GenBank/DDBJ whole genome shotgun (WGS) entry which is preliminary data.</text>
</comment>
<feature type="domain" description="Pyrroline-5-carboxylate reductase catalytic N-terminal" evidence="2">
    <location>
        <begin position="71"/>
        <end position="169"/>
    </location>
</feature>
<dbReference type="AlphaFoldDB" id="A0A1V9YU93"/>
<dbReference type="Pfam" id="PF03807">
    <property type="entry name" value="F420_oxidored"/>
    <property type="match status" value="1"/>
</dbReference>
<dbReference type="InterPro" id="IPR036291">
    <property type="entry name" value="NAD(P)-bd_dom_sf"/>
</dbReference>
<dbReference type="Proteomes" id="UP000243217">
    <property type="component" value="Unassembled WGS sequence"/>
</dbReference>
<proteinExistence type="inferred from homology"/>
<sequence>MAANAAYSIDYANEITKLDPQLFSPQRLSIRVQSQMHARSIVIRLIGHQCMIFSLFVHHLRLQVNKEASTRIGIIGGGRVGVEICQILLMNAWPAHLIAISTRQPQDLRWMARVDERVSRYYDNAKLVDESDILILAMPPSQLTSVGIQIKHTLGQATCAKLVISVLAGVELEKVCKVCACSFAIHTRVHPSLVDTIDSSTIDGFKHGATHWAYKNSSGLRDLCFRYEQLAQRLYLKEPRLSTIQTLLGPSPSIPFIWTHQITLTQQIFSSGIDQLDVPYQDKQY</sequence>
<comment type="similarity">
    <text evidence="1">Belongs to the pyrroline-5-carboxylate reductase family.</text>
</comment>
<dbReference type="InterPro" id="IPR028939">
    <property type="entry name" value="P5C_Rdtase_cat_N"/>
</dbReference>
<organism evidence="3 4">
    <name type="scientific">Thraustotheca clavata</name>
    <dbReference type="NCBI Taxonomy" id="74557"/>
    <lineage>
        <taxon>Eukaryota</taxon>
        <taxon>Sar</taxon>
        <taxon>Stramenopiles</taxon>
        <taxon>Oomycota</taxon>
        <taxon>Saprolegniomycetes</taxon>
        <taxon>Saprolegniales</taxon>
        <taxon>Achlyaceae</taxon>
        <taxon>Thraustotheca</taxon>
    </lineage>
</organism>
<dbReference type="STRING" id="74557.A0A1V9YU93"/>
<dbReference type="EMBL" id="JNBS01002770">
    <property type="protein sequence ID" value="OQR89349.1"/>
    <property type="molecule type" value="Genomic_DNA"/>
</dbReference>
<gene>
    <name evidence="3" type="ORF">THRCLA_09783</name>
</gene>
<dbReference type="PANTHER" id="PTHR11645:SF58">
    <property type="entry name" value="NADP-DEPENDENT OXIDOREDUCTASE DOMAIN-CONTAINING PROTEIN 1"/>
    <property type="match status" value="1"/>
</dbReference>
<dbReference type="SUPFAM" id="SSF51735">
    <property type="entry name" value="NAD(P)-binding Rossmann-fold domains"/>
    <property type="match status" value="1"/>
</dbReference>
<dbReference type="GO" id="GO:0004735">
    <property type="term" value="F:pyrroline-5-carboxylate reductase activity"/>
    <property type="evidence" value="ECO:0007669"/>
    <property type="project" value="TreeGrafter"/>
</dbReference>